<dbReference type="Proteomes" id="UP001217089">
    <property type="component" value="Unassembled WGS sequence"/>
</dbReference>
<feature type="region of interest" description="Disordered" evidence="1">
    <location>
        <begin position="1"/>
        <end position="76"/>
    </location>
</feature>
<evidence type="ECO:0000259" key="3">
    <source>
        <dbReference type="Pfam" id="PF22883"/>
    </source>
</evidence>
<proteinExistence type="predicted"/>
<feature type="compositionally biased region" description="Basic and acidic residues" evidence="1">
    <location>
        <begin position="261"/>
        <end position="271"/>
    </location>
</feature>
<name>A0ABQ9EU53_TEGGR</name>
<feature type="domain" description="Consortin N-terminal" evidence="3">
    <location>
        <begin position="99"/>
        <end position="137"/>
    </location>
</feature>
<dbReference type="InterPro" id="IPR011990">
    <property type="entry name" value="TPR-like_helical_dom_sf"/>
</dbReference>
<dbReference type="InterPro" id="IPR042318">
    <property type="entry name" value="Consortin"/>
</dbReference>
<dbReference type="SUPFAM" id="SSF48452">
    <property type="entry name" value="TPR-like"/>
    <property type="match status" value="1"/>
</dbReference>
<keyword evidence="2" id="KW-0472">Membrane</keyword>
<gene>
    <name evidence="4" type="ORF">KUTeg_013592</name>
</gene>
<dbReference type="PANTHER" id="PTHR28581">
    <property type="entry name" value="CONSORTIN"/>
    <property type="match status" value="1"/>
</dbReference>
<protein>
    <recommendedName>
        <fullName evidence="3">Consortin N-terminal domain-containing protein</fullName>
    </recommendedName>
</protein>
<keyword evidence="2" id="KW-1133">Transmembrane helix</keyword>
<accession>A0ABQ9EU53</accession>
<organism evidence="4 5">
    <name type="scientific">Tegillarca granosa</name>
    <name type="common">Malaysian cockle</name>
    <name type="synonym">Anadara granosa</name>
    <dbReference type="NCBI Taxonomy" id="220873"/>
    <lineage>
        <taxon>Eukaryota</taxon>
        <taxon>Metazoa</taxon>
        <taxon>Spiralia</taxon>
        <taxon>Lophotrochozoa</taxon>
        <taxon>Mollusca</taxon>
        <taxon>Bivalvia</taxon>
        <taxon>Autobranchia</taxon>
        <taxon>Pteriomorphia</taxon>
        <taxon>Arcoida</taxon>
        <taxon>Arcoidea</taxon>
        <taxon>Arcidae</taxon>
        <taxon>Tegillarca</taxon>
    </lineage>
</organism>
<sequence length="349" mass="40104">MAELDSKSVDKANESATDKDDKNSLTDNKPPESEKKEGKENDNKVTKNLPGIDDAENVDEDDEGIDLGDTTDLDGDERNKLFERGLSYDQAGKKNLALKCYMACLNDDKAVHFIQAEKLYYESALIDTSDLHHRLEEQKNGNEGQETNIDIIRAEEYEHLARLCLDKKQPQLALEYAGKTAKLRQKVYGEDHPITLKTLDFFATIYAEVGAEQYQDSMNKYSSSHLTDDDSSESPEDVPEFYSDNQSTEEPVSILRKRKSSEKEKHVRFDETQIQDQQQAEREEKFAKKVLWGLFIVCTILLTILGVYLYCHLTNSTSCTNLKSDIHYALMRLKYYYYHFSSTSREKYT</sequence>
<keyword evidence="5" id="KW-1185">Reference proteome</keyword>
<comment type="caution">
    <text evidence="4">The sequence shown here is derived from an EMBL/GenBank/DDBJ whole genome shotgun (WGS) entry which is preliminary data.</text>
</comment>
<evidence type="ECO:0000313" key="4">
    <source>
        <dbReference type="EMBL" id="KAJ8308718.1"/>
    </source>
</evidence>
<dbReference type="EMBL" id="JARBDR010000657">
    <property type="protein sequence ID" value="KAJ8308718.1"/>
    <property type="molecule type" value="Genomic_DNA"/>
</dbReference>
<keyword evidence="2" id="KW-0812">Transmembrane</keyword>
<dbReference type="InterPro" id="IPR054132">
    <property type="entry name" value="Consortin_N"/>
</dbReference>
<evidence type="ECO:0000256" key="1">
    <source>
        <dbReference type="SAM" id="MobiDB-lite"/>
    </source>
</evidence>
<dbReference type="PANTHER" id="PTHR28581:SF2">
    <property type="entry name" value="NUTRITIONALLY-REGULATED ADIPOSE AND CARDIAC ENRICHED PROTEIN HOMOLOG ISOFORM X1"/>
    <property type="match status" value="1"/>
</dbReference>
<feature type="compositionally biased region" description="Acidic residues" evidence="1">
    <location>
        <begin position="53"/>
        <end position="75"/>
    </location>
</feature>
<dbReference type="Pfam" id="PF22883">
    <property type="entry name" value="Consortin_N"/>
    <property type="match status" value="1"/>
</dbReference>
<reference evidence="4 5" key="1">
    <citation type="submission" date="2022-12" db="EMBL/GenBank/DDBJ databases">
        <title>Chromosome-level genome of Tegillarca granosa.</title>
        <authorList>
            <person name="Kim J."/>
        </authorList>
    </citation>
    <scope>NUCLEOTIDE SEQUENCE [LARGE SCALE GENOMIC DNA]</scope>
    <source>
        <strain evidence="4">Teg-2019</strain>
        <tissue evidence="4">Adductor muscle</tissue>
    </source>
</reference>
<dbReference type="Gene3D" id="1.25.40.10">
    <property type="entry name" value="Tetratricopeptide repeat domain"/>
    <property type="match status" value="1"/>
</dbReference>
<feature type="region of interest" description="Disordered" evidence="1">
    <location>
        <begin position="221"/>
        <end position="276"/>
    </location>
</feature>
<feature type="compositionally biased region" description="Acidic residues" evidence="1">
    <location>
        <begin position="229"/>
        <end position="239"/>
    </location>
</feature>
<evidence type="ECO:0000256" key="2">
    <source>
        <dbReference type="SAM" id="Phobius"/>
    </source>
</evidence>
<feature type="compositionally biased region" description="Basic and acidic residues" evidence="1">
    <location>
        <begin position="1"/>
        <end position="45"/>
    </location>
</feature>
<evidence type="ECO:0000313" key="5">
    <source>
        <dbReference type="Proteomes" id="UP001217089"/>
    </source>
</evidence>
<feature type="transmembrane region" description="Helical" evidence="2">
    <location>
        <begin position="290"/>
        <end position="310"/>
    </location>
</feature>